<evidence type="ECO:0000256" key="1">
    <source>
        <dbReference type="ARBA" id="ARBA00023157"/>
    </source>
</evidence>
<dbReference type="Gene3D" id="2.10.25.10">
    <property type="entry name" value="Laminin"/>
    <property type="match status" value="1"/>
</dbReference>
<accession>A0A0N5A7N9</accession>
<keyword evidence="1 2" id="KW-1015">Disulfide bond</keyword>
<dbReference type="Proteomes" id="UP000046393">
    <property type="component" value="Unplaced"/>
</dbReference>
<name>A0A0N5A7N9_9BILA</name>
<dbReference type="PROSITE" id="PS50026">
    <property type="entry name" value="EGF_3"/>
    <property type="match status" value="1"/>
</dbReference>
<evidence type="ECO:0000313" key="5">
    <source>
        <dbReference type="WBParaSite" id="SMUV_0000004601-mRNA-1"/>
    </source>
</evidence>
<dbReference type="Gene3D" id="2.60.120.200">
    <property type="match status" value="1"/>
</dbReference>
<dbReference type="WBParaSite" id="SMUV_0000004601-mRNA-1">
    <property type="protein sequence ID" value="SMUV_0000004601-mRNA-1"/>
    <property type="gene ID" value="SMUV_0000004601"/>
</dbReference>
<organism evidence="4 5">
    <name type="scientific">Syphacia muris</name>
    <dbReference type="NCBI Taxonomy" id="451379"/>
    <lineage>
        <taxon>Eukaryota</taxon>
        <taxon>Metazoa</taxon>
        <taxon>Ecdysozoa</taxon>
        <taxon>Nematoda</taxon>
        <taxon>Chromadorea</taxon>
        <taxon>Rhabditida</taxon>
        <taxon>Spirurina</taxon>
        <taxon>Oxyuridomorpha</taxon>
        <taxon>Oxyuroidea</taxon>
        <taxon>Oxyuridae</taxon>
        <taxon>Syphacia</taxon>
    </lineage>
</organism>
<proteinExistence type="predicted"/>
<dbReference type="STRING" id="451379.A0A0N5A7N9"/>
<reference evidence="5" key="1">
    <citation type="submission" date="2017-02" db="UniProtKB">
        <authorList>
            <consortium name="WormBaseParasite"/>
        </authorList>
    </citation>
    <scope>IDENTIFICATION</scope>
</reference>
<feature type="domain" description="EGF-like" evidence="3">
    <location>
        <begin position="1"/>
        <end position="36"/>
    </location>
</feature>
<evidence type="ECO:0000256" key="2">
    <source>
        <dbReference type="PROSITE-ProRule" id="PRU00076"/>
    </source>
</evidence>
<dbReference type="InterPro" id="IPR013320">
    <property type="entry name" value="ConA-like_dom_sf"/>
</dbReference>
<dbReference type="AlphaFoldDB" id="A0A0N5A7N9"/>
<dbReference type="PROSITE" id="PS00022">
    <property type="entry name" value="EGF_1"/>
    <property type="match status" value="1"/>
</dbReference>
<dbReference type="InterPro" id="IPR000742">
    <property type="entry name" value="EGF"/>
</dbReference>
<comment type="caution">
    <text evidence="2">Lacks conserved residue(s) required for the propagation of feature annotation.</text>
</comment>
<dbReference type="SUPFAM" id="SSF49899">
    <property type="entry name" value="Concanavalin A-like lectins/glucanases"/>
    <property type="match status" value="1"/>
</dbReference>
<keyword evidence="4" id="KW-1185">Reference proteome</keyword>
<feature type="disulfide bond" evidence="2">
    <location>
        <begin position="26"/>
        <end position="35"/>
    </location>
</feature>
<protein>
    <submittedName>
        <fullName evidence="5">EGF-like domain-containing protein</fullName>
    </submittedName>
</protein>
<sequence length="91" mass="10145">MLCATNTCGINGICENVNATHFRCICKPFFGGEKCDKFKLIEHAAFFNGKAYIMFASSIFNHKNSEATESIEFRFKTNSSDSVSNLNFAVN</sequence>
<evidence type="ECO:0000259" key="3">
    <source>
        <dbReference type="PROSITE" id="PS50026"/>
    </source>
</evidence>
<evidence type="ECO:0000313" key="4">
    <source>
        <dbReference type="Proteomes" id="UP000046393"/>
    </source>
</evidence>
<keyword evidence="2" id="KW-0245">EGF-like domain</keyword>